<evidence type="ECO:0000256" key="2">
    <source>
        <dbReference type="ARBA" id="ARBA00023002"/>
    </source>
</evidence>
<dbReference type="EMBL" id="LT629791">
    <property type="protein sequence ID" value="SDU22243.1"/>
    <property type="molecule type" value="Genomic_DNA"/>
</dbReference>
<dbReference type="Gene3D" id="3.40.50.720">
    <property type="entry name" value="NAD(P)-binding Rossmann-like Domain"/>
    <property type="match status" value="1"/>
</dbReference>
<dbReference type="OrthoDB" id="4449798at2"/>
<comment type="similarity">
    <text evidence="1">Belongs to the short-chain dehydrogenases/reductases (SDR) family.</text>
</comment>
<dbReference type="Proteomes" id="UP000182977">
    <property type="component" value="Chromosome I"/>
</dbReference>
<dbReference type="InterPro" id="IPR036291">
    <property type="entry name" value="NAD(P)-bd_dom_sf"/>
</dbReference>
<dbReference type="STRING" id="419479.SAMN04488563_0640"/>
<organism evidence="3 4">
    <name type="scientific">Jiangella alkaliphila</name>
    <dbReference type="NCBI Taxonomy" id="419479"/>
    <lineage>
        <taxon>Bacteria</taxon>
        <taxon>Bacillati</taxon>
        <taxon>Actinomycetota</taxon>
        <taxon>Actinomycetes</taxon>
        <taxon>Jiangellales</taxon>
        <taxon>Jiangellaceae</taxon>
        <taxon>Jiangella</taxon>
    </lineage>
</organism>
<evidence type="ECO:0000256" key="1">
    <source>
        <dbReference type="ARBA" id="ARBA00006484"/>
    </source>
</evidence>
<accession>A0A1H2GRA6</accession>
<dbReference type="NCBIfam" id="NF004846">
    <property type="entry name" value="PRK06197.1"/>
    <property type="match status" value="1"/>
</dbReference>
<dbReference type="PANTHER" id="PTHR24320:SF148">
    <property type="entry name" value="NAD(P)-BINDING ROSSMANN-FOLD SUPERFAMILY PROTEIN"/>
    <property type="match status" value="1"/>
</dbReference>
<dbReference type="PRINTS" id="PR00081">
    <property type="entry name" value="GDHRDH"/>
</dbReference>
<gene>
    <name evidence="3" type="ORF">SAMN04488563_0640</name>
</gene>
<evidence type="ECO:0000313" key="4">
    <source>
        <dbReference type="Proteomes" id="UP000182977"/>
    </source>
</evidence>
<reference evidence="4" key="1">
    <citation type="submission" date="2016-10" db="EMBL/GenBank/DDBJ databases">
        <authorList>
            <person name="Varghese N."/>
            <person name="Submissions S."/>
        </authorList>
    </citation>
    <scope>NUCLEOTIDE SEQUENCE [LARGE SCALE GENOMIC DNA]</scope>
    <source>
        <strain evidence="4">DSM 45079</strain>
    </source>
</reference>
<evidence type="ECO:0000313" key="3">
    <source>
        <dbReference type="EMBL" id="SDU22243.1"/>
    </source>
</evidence>
<name>A0A1H2GRA6_9ACTN</name>
<sequence>MTGWTAADLPDQHGRTVVVTGATSGLGVEAARALAGAGATVIMACRDLDKGRAVAAGIDGATELRRLDLADLSSVRAFATGLDRDVDVLINNAGVMAVPHDTTADGFERHLGVNHLAPFALTGLLVNRVRDRVVTVSSGLHVLGRVHDDLDWERRRYQRWLAYAQSKLANLLFAYELQRRLAAAGRRTVSVAAHPGVSATEGQRRDTSLQGKILAGGPAQRPEMGVLPILYAAAAPDVRGGVCIGPDGFLQRRGHPKVVGTIGRSRDAVRAAWLWERSEELTGVHYVIEPTGVVP</sequence>
<keyword evidence="2" id="KW-0560">Oxidoreductase</keyword>
<dbReference type="Pfam" id="PF00106">
    <property type="entry name" value="adh_short"/>
    <property type="match status" value="1"/>
</dbReference>
<keyword evidence="4" id="KW-1185">Reference proteome</keyword>
<protein>
    <submittedName>
        <fullName evidence="3">Short-chain dehydrogenase</fullName>
    </submittedName>
</protein>
<proteinExistence type="inferred from homology"/>
<dbReference type="PANTHER" id="PTHR24320">
    <property type="entry name" value="RETINOL DEHYDROGENASE"/>
    <property type="match status" value="1"/>
</dbReference>
<dbReference type="SUPFAM" id="SSF51735">
    <property type="entry name" value="NAD(P)-binding Rossmann-fold domains"/>
    <property type="match status" value="1"/>
</dbReference>
<dbReference type="GO" id="GO:0016491">
    <property type="term" value="F:oxidoreductase activity"/>
    <property type="evidence" value="ECO:0007669"/>
    <property type="project" value="UniProtKB-KW"/>
</dbReference>
<dbReference type="InterPro" id="IPR002347">
    <property type="entry name" value="SDR_fam"/>
</dbReference>
<dbReference type="AlphaFoldDB" id="A0A1H2GRA6"/>
<dbReference type="RefSeq" id="WP_046766498.1">
    <property type="nucleotide sequence ID" value="NZ_KQ061219.1"/>
</dbReference>